<dbReference type="Pfam" id="PF03176">
    <property type="entry name" value="MMPL"/>
    <property type="match status" value="1"/>
</dbReference>
<feature type="transmembrane region" description="Helical" evidence="6">
    <location>
        <begin position="287"/>
        <end position="308"/>
    </location>
</feature>
<evidence type="ECO:0000256" key="4">
    <source>
        <dbReference type="ARBA" id="ARBA00022989"/>
    </source>
</evidence>
<dbReference type="PANTHER" id="PTHR33406:SF13">
    <property type="entry name" value="MEMBRANE PROTEIN YDFJ"/>
    <property type="match status" value="1"/>
</dbReference>
<organism evidence="8 9">
    <name type="scientific">Thiomicrorhabdus immobilis</name>
    <dbReference type="NCBI Taxonomy" id="2791037"/>
    <lineage>
        <taxon>Bacteria</taxon>
        <taxon>Pseudomonadati</taxon>
        <taxon>Pseudomonadota</taxon>
        <taxon>Gammaproteobacteria</taxon>
        <taxon>Thiotrichales</taxon>
        <taxon>Piscirickettsiaceae</taxon>
        <taxon>Thiomicrorhabdus</taxon>
    </lineage>
</organism>
<feature type="transmembrane region" description="Helical" evidence="6">
    <location>
        <begin position="591"/>
        <end position="613"/>
    </location>
</feature>
<sequence>MLAINPETSQQKLNELSQAVKSQLLILPGVKQVLNGSETFQSPLQDKSTPKLYPYRYLLTQFESSELKPNIKKRWQEYQLGFVLDKHWLLDDPTFQWGIYQNQLKPTSQLAKENGVWVNAENNRALLLINSEKDPQALTDIDEKLVSILGKDNFQLSGSDWVALQAEQQIKQAVNWITSLAVVMVFLALFVAFRSTQLIFYSSLPLVVAFLVGVLSTISFFGHMQMITLALGAILLGVAIDYPIHTISAYQSRKITVVLRLWPTIRLGALTSAFGFLMLWWTDIEGLQQIAIFASSGLLSALLVTYVLRPYLAEFYKFEEQKKLDDSINLKTTANDTIRSHPNVIFYLLPGLVIMAAIFYLKPIQWQDDIASLSPVSKELISTDKQLRALFNYQEVGKKLLLPAANIESLLQKEESLLAELNTLKKSGAITQFQMLSQILPSQVEQAHRQQNVPESKSLITDLSQAVEGTGFKSKHFQVFVNSVEQSKNLPLLTYDQFIDSAGTSAQLAKQLALPISNQMIGVINLSGVSSDQAIQDFVTQQSNFGLIYFNQRSLVAQQISEIRTRLFQILIFIIAVIVLSLWLKYRNIRPILTVLAPVLMAIGFTFATFALLNISLSIFHLMSLMLVAAIGIDYALLFFEGAVQKEDGNEWSRSVLVAFFTTVGSFSILSLSQLALLHAIGLTVLIGVFWVYSLSFFMSKRLAVKNDF</sequence>
<name>A0ABN6CZK6_9GAMM</name>
<dbReference type="EMBL" id="AP024202">
    <property type="protein sequence ID" value="BCN93094.1"/>
    <property type="molecule type" value="Genomic_DNA"/>
</dbReference>
<feature type="transmembrane region" description="Helical" evidence="6">
    <location>
        <begin position="227"/>
        <end position="245"/>
    </location>
</feature>
<dbReference type="Gene3D" id="1.20.1640.10">
    <property type="entry name" value="Multidrug efflux transporter AcrB transmembrane domain"/>
    <property type="match status" value="2"/>
</dbReference>
<evidence type="ECO:0000313" key="9">
    <source>
        <dbReference type="Proteomes" id="UP001054820"/>
    </source>
</evidence>
<evidence type="ECO:0000259" key="7">
    <source>
        <dbReference type="Pfam" id="PF03176"/>
    </source>
</evidence>
<dbReference type="PANTHER" id="PTHR33406">
    <property type="entry name" value="MEMBRANE PROTEIN MJ1562-RELATED"/>
    <property type="match status" value="1"/>
</dbReference>
<feature type="transmembrane region" description="Helical" evidence="6">
    <location>
        <begin position="257"/>
        <end position="281"/>
    </location>
</feature>
<protein>
    <submittedName>
        <fullName evidence="8">Membrane protein</fullName>
    </submittedName>
</protein>
<feature type="transmembrane region" description="Helical" evidence="6">
    <location>
        <begin position="173"/>
        <end position="191"/>
    </location>
</feature>
<evidence type="ECO:0000256" key="1">
    <source>
        <dbReference type="ARBA" id="ARBA00004651"/>
    </source>
</evidence>
<dbReference type="SUPFAM" id="SSF82866">
    <property type="entry name" value="Multidrug efflux transporter AcrB transmembrane domain"/>
    <property type="match status" value="2"/>
</dbReference>
<keyword evidence="3 6" id="KW-0812">Transmembrane</keyword>
<keyword evidence="5 6" id="KW-0472">Membrane</keyword>
<reference evidence="8" key="1">
    <citation type="journal article" date="2022" name="Arch. Microbiol.">
        <title>Thiomicrorhabdus immobilis sp. nov., a mesophilic sulfur-oxidizing bacterium isolated from sediment of a brackish lake in northern Japan.</title>
        <authorList>
            <person name="Kojima H."/>
            <person name="Mochizuki J."/>
            <person name="Kanda M."/>
            <person name="Watanabe T."/>
            <person name="Fukui M."/>
        </authorList>
    </citation>
    <scope>NUCLEOTIDE SEQUENCE</scope>
    <source>
        <strain evidence="8">Am19</strain>
    </source>
</reference>
<feature type="transmembrane region" description="Helical" evidence="6">
    <location>
        <begin position="652"/>
        <end position="670"/>
    </location>
</feature>
<dbReference type="Proteomes" id="UP001054820">
    <property type="component" value="Chromosome"/>
</dbReference>
<evidence type="ECO:0000256" key="2">
    <source>
        <dbReference type="ARBA" id="ARBA00022475"/>
    </source>
</evidence>
<accession>A0ABN6CZK6</accession>
<dbReference type="RefSeq" id="WP_237263973.1">
    <property type="nucleotide sequence ID" value="NZ_AP024202.1"/>
</dbReference>
<feature type="transmembrane region" description="Helical" evidence="6">
    <location>
        <begin position="676"/>
        <end position="699"/>
    </location>
</feature>
<dbReference type="InterPro" id="IPR004869">
    <property type="entry name" value="MMPL_dom"/>
</dbReference>
<keyword evidence="2" id="KW-1003">Cell membrane</keyword>
<feature type="transmembrane region" description="Helical" evidence="6">
    <location>
        <begin position="344"/>
        <end position="361"/>
    </location>
</feature>
<evidence type="ECO:0000256" key="5">
    <source>
        <dbReference type="ARBA" id="ARBA00023136"/>
    </source>
</evidence>
<gene>
    <name evidence="8" type="primary">actII-3</name>
    <name evidence="8" type="ORF">THMIRHAM_08790</name>
</gene>
<comment type="subcellular location">
    <subcellularLocation>
        <location evidence="1">Cell membrane</location>
        <topology evidence="1">Multi-pass membrane protein</topology>
    </subcellularLocation>
</comment>
<feature type="domain" description="Membrane transport protein MMPL" evidence="7">
    <location>
        <begin position="156"/>
        <end position="313"/>
    </location>
</feature>
<feature type="transmembrane region" description="Helical" evidence="6">
    <location>
        <begin position="198"/>
        <end position="221"/>
    </location>
</feature>
<dbReference type="InterPro" id="IPR050545">
    <property type="entry name" value="Mycobact_MmpL"/>
</dbReference>
<evidence type="ECO:0000256" key="6">
    <source>
        <dbReference type="SAM" id="Phobius"/>
    </source>
</evidence>
<keyword evidence="4 6" id="KW-1133">Transmembrane helix</keyword>
<proteinExistence type="predicted"/>
<keyword evidence="9" id="KW-1185">Reference proteome</keyword>
<evidence type="ECO:0000313" key="8">
    <source>
        <dbReference type="EMBL" id="BCN93094.1"/>
    </source>
</evidence>
<feature type="transmembrane region" description="Helical" evidence="6">
    <location>
        <begin position="567"/>
        <end position="584"/>
    </location>
</feature>
<evidence type="ECO:0000256" key="3">
    <source>
        <dbReference type="ARBA" id="ARBA00022692"/>
    </source>
</evidence>
<feature type="transmembrane region" description="Helical" evidence="6">
    <location>
        <begin position="619"/>
        <end position="640"/>
    </location>
</feature>